<dbReference type="GO" id="GO:0060003">
    <property type="term" value="P:copper ion export"/>
    <property type="evidence" value="ECO:0007669"/>
    <property type="project" value="TreeGrafter"/>
</dbReference>
<evidence type="ECO:0000259" key="7">
    <source>
        <dbReference type="Pfam" id="PF25975"/>
    </source>
</evidence>
<dbReference type="InterPro" id="IPR058647">
    <property type="entry name" value="BSH_CzcB-like"/>
</dbReference>
<dbReference type="InterPro" id="IPR006143">
    <property type="entry name" value="RND_pump_MFP"/>
</dbReference>
<name>A0A242N3P7_CABSO</name>
<dbReference type="Proteomes" id="UP000195221">
    <property type="component" value="Unassembled WGS sequence"/>
</dbReference>
<organism evidence="8 9">
    <name type="scientific">Caballeronia sordidicola</name>
    <name type="common">Burkholderia sordidicola</name>
    <dbReference type="NCBI Taxonomy" id="196367"/>
    <lineage>
        <taxon>Bacteria</taxon>
        <taxon>Pseudomonadati</taxon>
        <taxon>Pseudomonadota</taxon>
        <taxon>Betaproteobacteria</taxon>
        <taxon>Burkholderiales</taxon>
        <taxon>Burkholderiaceae</taxon>
        <taxon>Caballeronia</taxon>
    </lineage>
</organism>
<dbReference type="Pfam" id="PF25893">
    <property type="entry name" value="HH_CzcB"/>
    <property type="match status" value="1"/>
</dbReference>
<evidence type="ECO:0000259" key="4">
    <source>
        <dbReference type="Pfam" id="PF25954"/>
    </source>
</evidence>
<dbReference type="AlphaFoldDB" id="A0A242N3P7"/>
<dbReference type="Gene3D" id="2.40.30.170">
    <property type="match status" value="1"/>
</dbReference>
<evidence type="ECO:0000256" key="2">
    <source>
        <dbReference type="ARBA" id="ARBA00022448"/>
    </source>
</evidence>
<dbReference type="GO" id="GO:0016020">
    <property type="term" value="C:membrane"/>
    <property type="evidence" value="ECO:0007669"/>
    <property type="project" value="InterPro"/>
</dbReference>
<protein>
    <submittedName>
        <fullName evidence="8">Cobalt/zinc/cadmium efflux RND transporter, membrane fusion protein, CzcB family</fullName>
    </submittedName>
</protein>
<dbReference type="InterPro" id="IPR051909">
    <property type="entry name" value="MFP_Cation_Efflux"/>
</dbReference>
<keyword evidence="2" id="KW-0813">Transport</keyword>
<sequence length="490" mass="51142">MASKKSLVLAAGGSAVVVAFLLLSANYFGADINGTSAANAAPATDPSAGPRGGTVLTSGTQSIEVVFVEQGDAVQLEVYPLSQGKPIGPAGVSISGVIKRYDGSQQLVDLVASGQKFVLPGPIAKPHVFDVLLNVRAAGANASYEVSRADGAIRLSPEQLKASGIAMKNSGPASVASSFVLPGEIRFNEDATAHIVPRVAGIVEKVSVSLGQRVEKGQVLALIASTDLADRRSELLTAERRLWAAQATYAREKTLWLEKISAEQDYLLAETQLREAEIATASARQKLLALNASAATGALSRYELRAPFTGTIVEKHVTVGEAVAADANVLVLSDLNTVWAEMAVPAQRLNEVQVGRETTISAAAFESKASGKIAYVGSLLGEQTRTAPARVVLANPDGSWRPGMFVNVSVTAGSKDAPVAAATDALQDIDGKPAIFVQTSKGFVAQGVELGRRDDRFVEITKGLKVGQRYAAANSFVLKAELEKGSAEGH</sequence>
<dbReference type="InterPro" id="IPR058648">
    <property type="entry name" value="HH_CzcB-like"/>
</dbReference>
<evidence type="ECO:0000259" key="6">
    <source>
        <dbReference type="Pfam" id="PF25973"/>
    </source>
</evidence>
<dbReference type="GO" id="GO:0046914">
    <property type="term" value="F:transition metal ion binding"/>
    <property type="evidence" value="ECO:0007669"/>
    <property type="project" value="TreeGrafter"/>
</dbReference>
<accession>A0A242N3P7</accession>
<feature type="domain" description="CzcB-like alpha-helical hairpin" evidence="3">
    <location>
        <begin position="230"/>
        <end position="289"/>
    </location>
</feature>
<dbReference type="Pfam" id="PF25954">
    <property type="entry name" value="Beta-barrel_RND_2"/>
    <property type="match status" value="1"/>
</dbReference>
<proteinExistence type="inferred from homology"/>
<dbReference type="InterPro" id="IPR058649">
    <property type="entry name" value="CzcB_C"/>
</dbReference>
<dbReference type="Gene3D" id="2.40.50.100">
    <property type="match status" value="1"/>
</dbReference>
<reference evidence="8 9" key="1">
    <citation type="submission" date="2017-03" db="EMBL/GenBank/DDBJ databases">
        <title>Genome analysis of strain PAMC 26577.</title>
        <authorList>
            <person name="Oh H.-M."/>
            <person name="Yang J.-A."/>
        </authorList>
    </citation>
    <scope>NUCLEOTIDE SEQUENCE [LARGE SCALE GENOMIC DNA]</scope>
    <source>
        <strain evidence="8 9">PAMC 26577</strain>
    </source>
</reference>
<dbReference type="GO" id="GO:0022857">
    <property type="term" value="F:transmembrane transporter activity"/>
    <property type="evidence" value="ECO:0007669"/>
    <property type="project" value="InterPro"/>
</dbReference>
<dbReference type="GO" id="GO:0030288">
    <property type="term" value="C:outer membrane-bounded periplasmic space"/>
    <property type="evidence" value="ECO:0007669"/>
    <property type="project" value="TreeGrafter"/>
</dbReference>
<evidence type="ECO:0000259" key="5">
    <source>
        <dbReference type="Pfam" id="PF25971"/>
    </source>
</evidence>
<dbReference type="RefSeq" id="WP_075357451.1">
    <property type="nucleotide sequence ID" value="NZ_MSRG01000012.1"/>
</dbReference>
<evidence type="ECO:0000313" key="8">
    <source>
        <dbReference type="EMBL" id="OTP78291.1"/>
    </source>
</evidence>
<dbReference type="Gene3D" id="2.40.420.20">
    <property type="match status" value="1"/>
</dbReference>
<dbReference type="GO" id="GO:0015679">
    <property type="term" value="P:plasma membrane copper ion transport"/>
    <property type="evidence" value="ECO:0007669"/>
    <property type="project" value="TreeGrafter"/>
</dbReference>
<dbReference type="InterPro" id="IPR058792">
    <property type="entry name" value="Beta-barrel_RND_2"/>
</dbReference>
<feature type="domain" description="CzcB-like barrel-sandwich hybrid" evidence="6">
    <location>
        <begin position="192"/>
        <end position="334"/>
    </location>
</feature>
<feature type="domain" description="CzcB N-terminal" evidence="5">
    <location>
        <begin position="53"/>
        <end position="142"/>
    </location>
</feature>
<comment type="caution">
    <text evidence="8">The sequence shown here is derived from an EMBL/GenBank/DDBJ whole genome shotgun (WGS) entry which is preliminary data.</text>
</comment>
<comment type="similarity">
    <text evidence="1">Belongs to the membrane fusion protein (MFP) (TC 8.A.1) family.</text>
</comment>
<dbReference type="PANTHER" id="PTHR30097">
    <property type="entry name" value="CATION EFFLUX SYSTEM PROTEIN CUSB"/>
    <property type="match status" value="1"/>
</dbReference>
<dbReference type="Pfam" id="PF25973">
    <property type="entry name" value="BSH_CzcB"/>
    <property type="match status" value="1"/>
</dbReference>
<feature type="domain" description="CusB-like beta-barrel" evidence="4">
    <location>
        <begin position="337"/>
        <end position="412"/>
    </location>
</feature>
<evidence type="ECO:0000256" key="1">
    <source>
        <dbReference type="ARBA" id="ARBA00009477"/>
    </source>
</evidence>
<dbReference type="SUPFAM" id="SSF111369">
    <property type="entry name" value="HlyD-like secretion proteins"/>
    <property type="match status" value="1"/>
</dbReference>
<dbReference type="Pfam" id="PF25971">
    <property type="entry name" value="CzcB_N"/>
    <property type="match status" value="1"/>
</dbReference>
<dbReference type="NCBIfam" id="TIGR01730">
    <property type="entry name" value="RND_mfp"/>
    <property type="match status" value="1"/>
</dbReference>
<dbReference type="FunFam" id="2.40.30.170:FF:000010">
    <property type="entry name" value="Efflux RND transporter periplasmic adaptor subunit"/>
    <property type="match status" value="1"/>
</dbReference>
<dbReference type="EMBL" id="NBTZ01000026">
    <property type="protein sequence ID" value="OTP78291.1"/>
    <property type="molecule type" value="Genomic_DNA"/>
</dbReference>
<evidence type="ECO:0000313" key="9">
    <source>
        <dbReference type="Proteomes" id="UP000195221"/>
    </source>
</evidence>
<feature type="domain" description="CzcB-like C-terminal circularly permuted SH3-like" evidence="7">
    <location>
        <begin position="419"/>
        <end position="479"/>
    </location>
</feature>
<evidence type="ECO:0000259" key="3">
    <source>
        <dbReference type="Pfam" id="PF25893"/>
    </source>
</evidence>
<dbReference type="PANTHER" id="PTHR30097:SF4">
    <property type="entry name" value="SLR6042 PROTEIN"/>
    <property type="match status" value="1"/>
</dbReference>
<dbReference type="Pfam" id="PF25975">
    <property type="entry name" value="CzcB_C"/>
    <property type="match status" value="1"/>
</dbReference>
<gene>
    <name evidence="8" type="ORF">PAMC26577_06530</name>
</gene>
<dbReference type="InterPro" id="IPR058646">
    <property type="entry name" value="CzcB_N"/>
</dbReference>